<dbReference type="AlphaFoldDB" id="A0AAV9EB61"/>
<evidence type="ECO:0000313" key="3">
    <source>
        <dbReference type="Proteomes" id="UP001180020"/>
    </source>
</evidence>
<gene>
    <name evidence="2" type="ORF">QJS10_CPA09g00888</name>
</gene>
<comment type="caution">
    <text evidence="2">The sequence shown here is derived from an EMBL/GenBank/DDBJ whole genome shotgun (WGS) entry which is preliminary data.</text>
</comment>
<organism evidence="2 3">
    <name type="scientific">Acorus calamus</name>
    <name type="common">Sweet flag</name>
    <dbReference type="NCBI Taxonomy" id="4465"/>
    <lineage>
        <taxon>Eukaryota</taxon>
        <taxon>Viridiplantae</taxon>
        <taxon>Streptophyta</taxon>
        <taxon>Embryophyta</taxon>
        <taxon>Tracheophyta</taxon>
        <taxon>Spermatophyta</taxon>
        <taxon>Magnoliopsida</taxon>
        <taxon>Liliopsida</taxon>
        <taxon>Acoraceae</taxon>
        <taxon>Acorus</taxon>
    </lineage>
</organism>
<reference evidence="2" key="1">
    <citation type="journal article" date="2023" name="Nat. Commun.">
        <title>Diploid and tetraploid genomes of Acorus and the evolution of monocots.</title>
        <authorList>
            <person name="Ma L."/>
            <person name="Liu K.W."/>
            <person name="Li Z."/>
            <person name="Hsiao Y.Y."/>
            <person name="Qi Y."/>
            <person name="Fu T."/>
            <person name="Tang G.D."/>
            <person name="Zhang D."/>
            <person name="Sun W.H."/>
            <person name="Liu D.K."/>
            <person name="Li Y."/>
            <person name="Chen G.Z."/>
            <person name="Liu X.D."/>
            <person name="Liao X.Y."/>
            <person name="Jiang Y.T."/>
            <person name="Yu X."/>
            <person name="Hao Y."/>
            <person name="Huang J."/>
            <person name="Zhao X.W."/>
            <person name="Ke S."/>
            <person name="Chen Y.Y."/>
            <person name="Wu W.L."/>
            <person name="Hsu J.L."/>
            <person name="Lin Y.F."/>
            <person name="Huang M.D."/>
            <person name="Li C.Y."/>
            <person name="Huang L."/>
            <person name="Wang Z.W."/>
            <person name="Zhao X."/>
            <person name="Zhong W.Y."/>
            <person name="Peng D.H."/>
            <person name="Ahmad S."/>
            <person name="Lan S."/>
            <person name="Zhang J.S."/>
            <person name="Tsai W.C."/>
            <person name="Van de Peer Y."/>
            <person name="Liu Z.J."/>
        </authorList>
    </citation>
    <scope>NUCLEOTIDE SEQUENCE</scope>
    <source>
        <strain evidence="2">CP</strain>
    </source>
</reference>
<dbReference type="Proteomes" id="UP001180020">
    <property type="component" value="Unassembled WGS sequence"/>
</dbReference>
<evidence type="ECO:0000313" key="2">
    <source>
        <dbReference type="EMBL" id="KAK1309578.1"/>
    </source>
</evidence>
<feature type="compositionally biased region" description="Low complexity" evidence="1">
    <location>
        <begin position="39"/>
        <end position="53"/>
    </location>
</feature>
<proteinExistence type="predicted"/>
<keyword evidence="3" id="KW-1185">Reference proteome</keyword>
<reference evidence="2" key="2">
    <citation type="submission" date="2023-06" db="EMBL/GenBank/DDBJ databases">
        <authorList>
            <person name="Ma L."/>
            <person name="Liu K.-W."/>
            <person name="Li Z."/>
            <person name="Hsiao Y.-Y."/>
            <person name="Qi Y."/>
            <person name="Fu T."/>
            <person name="Tang G."/>
            <person name="Zhang D."/>
            <person name="Sun W.-H."/>
            <person name="Liu D.-K."/>
            <person name="Li Y."/>
            <person name="Chen G.-Z."/>
            <person name="Liu X.-D."/>
            <person name="Liao X.-Y."/>
            <person name="Jiang Y.-T."/>
            <person name="Yu X."/>
            <person name="Hao Y."/>
            <person name="Huang J."/>
            <person name="Zhao X.-W."/>
            <person name="Ke S."/>
            <person name="Chen Y.-Y."/>
            <person name="Wu W.-L."/>
            <person name="Hsu J.-L."/>
            <person name="Lin Y.-F."/>
            <person name="Huang M.-D."/>
            <person name="Li C.-Y."/>
            <person name="Huang L."/>
            <person name="Wang Z.-W."/>
            <person name="Zhao X."/>
            <person name="Zhong W.-Y."/>
            <person name="Peng D.-H."/>
            <person name="Ahmad S."/>
            <person name="Lan S."/>
            <person name="Zhang J.-S."/>
            <person name="Tsai W.-C."/>
            <person name="Van De Peer Y."/>
            <person name="Liu Z.-J."/>
        </authorList>
    </citation>
    <scope>NUCLEOTIDE SEQUENCE</scope>
    <source>
        <strain evidence="2">CP</strain>
        <tissue evidence="2">Leaves</tissue>
    </source>
</reference>
<accession>A0AAV9EB61</accession>
<feature type="region of interest" description="Disordered" evidence="1">
    <location>
        <begin position="1"/>
        <end position="85"/>
    </location>
</feature>
<feature type="compositionally biased region" description="Basic and acidic residues" evidence="1">
    <location>
        <begin position="1"/>
        <end position="14"/>
    </location>
</feature>
<feature type="compositionally biased region" description="Polar residues" evidence="1">
    <location>
        <begin position="71"/>
        <end position="82"/>
    </location>
</feature>
<evidence type="ECO:0000256" key="1">
    <source>
        <dbReference type="SAM" id="MobiDB-lite"/>
    </source>
</evidence>
<name>A0AAV9EB61_ACOCL</name>
<dbReference type="EMBL" id="JAUJYO010000009">
    <property type="protein sequence ID" value="KAK1309578.1"/>
    <property type="molecule type" value="Genomic_DNA"/>
</dbReference>
<protein>
    <submittedName>
        <fullName evidence="2">Uncharacterized protein</fullName>
    </submittedName>
</protein>
<sequence length="124" mass="13105">MECQNRRSRSEATGRRRPALLDLNEEAGPTTGDAAATNSSVSPSPRLVVSGVLAMKRSSVPSRRSPGTFPSHDTPNYGSNTAGLHKGWSSVQVPLLSNNGSGRPIMPDPLKNQNMCARLSGCTS</sequence>